<reference evidence="3 4" key="1">
    <citation type="journal article" date="2015" name="Nature">
        <title>rRNA introns, odd ribosomes, and small enigmatic genomes across a large radiation of phyla.</title>
        <authorList>
            <person name="Brown C.T."/>
            <person name="Hug L.A."/>
            <person name="Thomas B.C."/>
            <person name="Sharon I."/>
            <person name="Castelle C.J."/>
            <person name="Singh A."/>
            <person name="Wilkins M.J."/>
            <person name="Williams K.H."/>
            <person name="Banfield J.F."/>
        </authorList>
    </citation>
    <scope>NUCLEOTIDE SEQUENCE [LARGE SCALE GENOMIC DNA]</scope>
</reference>
<comment type="caution">
    <text evidence="3">The sequence shown here is derived from an EMBL/GenBank/DDBJ whole genome shotgun (WGS) entry which is preliminary data.</text>
</comment>
<name>A0A0G0XL05_9BACT</name>
<evidence type="ECO:0000313" key="3">
    <source>
        <dbReference type="EMBL" id="KKR88382.1"/>
    </source>
</evidence>
<dbReference type="GO" id="GO:0003824">
    <property type="term" value="F:catalytic activity"/>
    <property type="evidence" value="ECO:0007669"/>
    <property type="project" value="InterPro"/>
</dbReference>
<gene>
    <name evidence="3" type="ORF">UU38_C0008G0006</name>
</gene>
<evidence type="ECO:0000259" key="2">
    <source>
        <dbReference type="Pfam" id="PF01048"/>
    </source>
</evidence>
<dbReference type="PANTHER" id="PTHR21234:SF42">
    <property type="entry name" value="PHOSPHORYLASE SUPERFAMILY PROTEIN"/>
    <property type="match status" value="1"/>
</dbReference>
<dbReference type="CDD" id="cd09008">
    <property type="entry name" value="MTAN"/>
    <property type="match status" value="1"/>
</dbReference>
<accession>A0A0G0XL05</accession>
<dbReference type="InterPro" id="IPR000845">
    <property type="entry name" value="Nucleoside_phosphorylase_d"/>
</dbReference>
<dbReference type="EMBL" id="LCAK01000008">
    <property type="protein sequence ID" value="KKR88382.1"/>
    <property type="molecule type" value="Genomic_DNA"/>
</dbReference>
<dbReference type="Pfam" id="PF01048">
    <property type="entry name" value="PNP_UDP_1"/>
    <property type="match status" value="1"/>
</dbReference>
<sequence length="188" mass="20081">MSRIVRVASLFGLVTVLSAACAPPAAPRIALISAFGAELETFRAEAEIEKEVIVNGRTVYLGTLAGHDVLMTESGVSMTNAAMTTQVLLDRFNVTHIVFSGIAGGVNPVLLVGDVAVPARWAATASRALPSWTTQPTGNTSGTPGRPMRWTWRARLLRMWRQSTAFLSLSFGASPILRGADRERTKSG</sequence>
<dbReference type="PROSITE" id="PS51257">
    <property type="entry name" value="PROKAR_LIPOPROTEIN"/>
    <property type="match status" value="1"/>
</dbReference>
<feature type="signal peptide" evidence="1">
    <location>
        <begin position="1"/>
        <end position="19"/>
    </location>
</feature>
<evidence type="ECO:0000313" key="4">
    <source>
        <dbReference type="Proteomes" id="UP000033918"/>
    </source>
</evidence>
<dbReference type="AlphaFoldDB" id="A0A0G0XL05"/>
<organism evidence="3 4">
    <name type="scientific">Candidatus Wolfebacteria bacterium GW2011_GWB1_41_12</name>
    <dbReference type="NCBI Taxonomy" id="1619006"/>
    <lineage>
        <taxon>Bacteria</taxon>
        <taxon>Candidatus Wolfeibacteriota</taxon>
    </lineage>
</organism>
<dbReference type="SUPFAM" id="SSF53167">
    <property type="entry name" value="Purine and uridine phosphorylases"/>
    <property type="match status" value="1"/>
</dbReference>
<dbReference type="Gene3D" id="3.40.50.1580">
    <property type="entry name" value="Nucleoside phosphorylase domain"/>
    <property type="match status" value="1"/>
</dbReference>
<dbReference type="PANTHER" id="PTHR21234">
    <property type="entry name" value="PURINE NUCLEOSIDE PHOSPHORYLASE"/>
    <property type="match status" value="1"/>
</dbReference>
<dbReference type="Proteomes" id="UP000033918">
    <property type="component" value="Unassembled WGS sequence"/>
</dbReference>
<evidence type="ECO:0000256" key="1">
    <source>
        <dbReference type="SAM" id="SignalP"/>
    </source>
</evidence>
<dbReference type="GO" id="GO:0009116">
    <property type="term" value="P:nucleoside metabolic process"/>
    <property type="evidence" value="ECO:0007669"/>
    <property type="project" value="InterPro"/>
</dbReference>
<feature type="non-terminal residue" evidence="3">
    <location>
        <position position="188"/>
    </location>
</feature>
<feature type="chain" id="PRO_5002535329" evidence="1">
    <location>
        <begin position="20"/>
        <end position="188"/>
    </location>
</feature>
<dbReference type="InterPro" id="IPR035994">
    <property type="entry name" value="Nucleoside_phosphorylase_sf"/>
</dbReference>
<proteinExistence type="predicted"/>
<protein>
    <submittedName>
        <fullName evidence="3">Nucleoside phosphorylase</fullName>
    </submittedName>
</protein>
<keyword evidence="1" id="KW-0732">Signal</keyword>
<feature type="domain" description="Nucleoside phosphorylase" evidence="2">
    <location>
        <begin position="28"/>
        <end position="123"/>
    </location>
</feature>